<dbReference type="RefSeq" id="XP_033677084.1">
    <property type="nucleotide sequence ID" value="XM_033820201.1"/>
</dbReference>
<dbReference type="GO" id="GO:0004356">
    <property type="term" value="F:glutamine synthetase activity"/>
    <property type="evidence" value="ECO:0007669"/>
    <property type="project" value="InterPro"/>
</dbReference>
<dbReference type="AlphaFoldDB" id="A0A6A6HXI3"/>
<evidence type="ECO:0000256" key="4">
    <source>
        <dbReference type="SAM" id="MobiDB-lite"/>
    </source>
</evidence>
<feature type="region of interest" description="Disordered" evidence="4">
    <location>
        <begin position="431"/>
        <end position="482"/>
    </location>
</feature>
<dbReference type="SUPFAM" id="SSF55931">
    <property type="entry name" value="Glutamine synthetase/guanido kinase"/>
    <property type="match status" value="1"/>
</dbReference>
<dbReference type="GO" id="GO:0006542">
    <property type="term" value="P:glutamine biosynthetic process"/>
    <property type="evidence" value="ECO:0007669"/>
    <property type="project" value="InterPro"/>
</dbReference>
<name>A0A6A6HXI3_9PLEO</name>
<dbReference type="InterPro" id="IPR014746">
    <property type="entry name" value="Gln_synth/guanido_kin_cat_dom"/>
</dbReference>
<organism evidence="6 7">
    <name type="scientific">Trematosphaeria pertusa</name>
    <dbReference type="NCBI Taxonomy" id="390896"/>
    <lineage>
        <taxon>Eukaryota</taxon>
        <taxon>Fungi</taxon>
        <taxon>Dikarya</taxon>
        <taxon>Ascomycota</taxon>
        <taxon>Pezizomycotina</taxon>
        <taxon>Dothideomycetes</taxon>
        <taxon>Pleosporomycetidae</taxon>
        <taxon>Pleosporales</taxon>
        <taxon>Massarineae</taxon>
        <taxon>Trematosphaeriaceae</taxon>
        <taxon>Trematosphaeria</taxon>
    </lineage>
</organism>
<sequence length="937" mass="106485">MEPSAPLPKPTIEQLRYVVNNFPIIDSHAHNLILPAYLDTIPFESITSEAQGRALRDTFKSLSHLRAARQLRQLYEAADDADWEEILSQRIEWLRTNPEKIIQKSFEGVHALLIDDGLAPHERVYPYHWHDRLTKAPSRRIVRIETVAERLMESILQDATETDLDEASYLTDTWVTFTEEFEREIQEAIQDPDVAGFKTIICYRTGLDIEPDYEQAARDVGHPFERYVDRCIRKRRFRIERKPLNDYLVLRTLEILSERLQHTDALAKPLQLHTGLGDNDISLLQSNPAYLQPLIENYSRVPFVLLHSAYPYTREAGYLATVYKHVYLDVGLVFPMVSRDGQKAILRQSMELVPGCKLLYSTDGHWFPETFWLANKQFREVWLELLVEYIEKEDITPHQAIAMTKDILFNNSNTLYDLRYDAVFTDPPAEAPRTLAYHPRPPSEPPLSPSSVPPPPRSVSGAQPPVFIPPLPTTASPQVVPTSPHPIPAFPPPPKEPQHYNVQLFDNFMKENSEVKFVYVQWLDYMATIRARVVPIKEFERMIRAGHRIGISQGNTGTLQNDGITPVVNPVGQIYVEPDLRSLRRTHRKDPLPSATVLCFWRDEEGLPIRECPRSNLEILSNDVKYNHGISLLCGFEIEVTFLKVDHSNNEEPYTPMTKTHAWGTLTPEQWLQLPLLAEMATCLSEVGIEVQQFHAESGDGQYEFVLPPQPPLIAIDTLIQARQVIAQIAATHDLRATLHPMPLPGIGTAAHAHISTDPPDKDLQFFVGGVLRHLPAICAFSMPEAVSYGRVVDDHWTGGTWVAWGTQNRETPLRRVKNGRWEVRCLDGLANMYLALGAVCAAGLLGLKAEVTEFPEKDVPRNPSQLDEEDRAAYGITQKMPANYEEAMEALRQDGQLNEALAEGLVKDFLLMKESEQKMLKDMGDAGSRVFLIERY</sequence>
<dbReference type="InterPro" id="IPR006680">
    <property type="entry name" value="Amidohydro-rel"/>
</dbReference>
<accession>A0A6A6HXI3</accession>
<feature type="domain" description="GS catalytic" evidence="5">
    <location>
        <begin position="613"/>
        <end position="937"/>
    </location>
</feature>
<gene>
    <name evidence="6" type="ORF">BU26DRAFT_165404</name>
</gene>
<dbReference type="Gene3D" id="3.20.20.140">
    <property type="entry name" value="Metal-dependent hydrolases"/>
    <property type="match status" value="1"/>
</dbReference>
<feature type="compositionally biased region" description="Pro residues" evidence="4">
    <location>
        <begin position="439"/>
        <end position="457"/>
    </location>
</feature>
<dbReference type="SMART" id="SM01230">
    <property type="entry name" value="Gln-synt_C"/>
    <property type="match status" value="1"/>
</dbReference>
<dbReference type="SUPFAM" id="SSF51556">
    <property type="entry name" value="Metallo-dependent hydrolases"/>
    <property type="match status" value="1"/>
</dbReference>
<evidence type="ECO:0000313" key="6">
    <source>
        <dbReference type="EMBL" id="KAF2242080.1"/>
    </source>
</evidence>
<evidence type="ECO:0000259" key="5">
    <source>
        <dbReference type="PROSITE" id="PS51987"/>
    </source>
</evidence>
<dbReference type="OrthoDB" id="3364440at2759"/>
<keyword evidence="7" id="KW-1185">Reference proteome</keyword>
<dbReference type="Proteomes" id="UP000800094">
    <property type="component" value="Unassembled WGS sequence"/>
</dbReference>
<evidence type="ECO:0000256" key="2">
    <source>
        <dbReference type="PROSITE-ProRule" id="PRU01331"/>
    </source>
</evidence>
<dbReference type="InterPro" id="IPR036651">
    <property type="entry name" value="Gln_synt_N_sf"/>
</dbReference>
<proteinExistence type="inferred from homology"/>
<dbReference type="PROSITE" id="PS51987">
    <property type="entry name" value="GS_CATALYTIC"/>
    <property type="match status" value="1"/>
</dbReference>
<dbReference type="InterPro" id="IPR008146">
    <property type="entry name" value="Gln_synth_cat_dom"/>
</dbReference>
<dbReference type="Pfam" id="PF04909">
    <property type="entry name" value="Amidohydro_2"/>
    <property type="match status" value="1"/>
</dbReference>
<protein>
    <recommendedName>
        <fullName evidence="1">Glutamine synthetase</fullName>
    </recommendedName>
</protein>
<dbReference type="InterPro" id="IPR032466">
    <property type="entry name" value="Metal_Hydrolase"/>
</dbReference>
<dbReference type="Gene3D" id="3.10.20.70">
    <property type="entry name" value="Glutamine synthetase, N-terminal domain"/>
    <property type="match status" value="1"/>
</dbReference>
<dbReference type="PANTHER" id="PTHR43383:SF2">
    <property type="entry name" value="AMIDOHYDROLASE 2 FAMILY PROTEIN"/>
    <property type="match status" value="1"/>
</dbReference>
<reference evidence="6" key="1">
    <citation type="journal article" date="2020" name="Stud. Mycol.">
        <title>101 Dothideomycetes genomes: a test case for predicting lifestyles and emergence of pathogens.</title>
        <authorList>
            <person name="Haridas S."/>
            <person name="Albert R."/>
            <person name="Binder M."/>
            <person name="Bloem J."/>
            <person name="Labutti K."/>
            <person name="Salamov A."/>
            <person name="Andreopoulos B."/>
            <person name="Baker S."/>
            <person name="Barry K."/>
            <person name="Bills G."/>
            <person name="Bluhm B."/>
            <person name="Cannon C."/>
            <person name="Castanera R."/>
            <person name="Culley D."/>
            <person name="Daum C."/>
            <person name="Ezra D."/>
            <person name="Gonzalez J."/>
            <person name="Henrissat B."/>
            <person name="Kuo A."/>
            <person name="Liang C."/>
            <person name="Lipzen A."/>
            <person name="Lutzoni F."/>
            <person name="Magnuson J."/>
            <person name="Mondo S."/>
            <person name="Nolan M."/>
            <person name="Ohm R."/>
            <person name="Pangilinan J."/>
            <person name="Park H.-J."/>
            <person name="Ramirez L."/>
            <person name="Alfaro M."/>
            <person name="Sun H."/>
            <person name="Tritt A."/>
            <person name="Yoshinaga Y."/>
            <person name="Zwiers L.-H."/>
            <person name="Turgeon B."/>
            <person name="Goodwin S."/>
            <person name="Spatafora J."/>
            <person name="Crous P."/>
            <person name="Grigoriev I."/>
        </authorList>
    </citation>
    <scope>NUCLEOTIDE SEQUENCE</scope>
    <source>
        <strain evidence="6">CBS 122368</strain>
    </source>
</reference>
<comment type="similarity">
    <text evidence="2 3">Belongs to the glutamine synthetase family.</text>
</comment>
<evidence type="ECO:0000256" key="3">
    <source>
        <dbReference type="RuleBase" id="RU000384"/>
    </source>
</evidence>
<dbReference type="Gene3D" id="3.30.590.10">
    <property type="entry name" value="Glutamine synthetase/guanido kinase, catalytic domain"/>
    <property type="match status" value="1"/>
</dbReference>
<dbReference type="GO" id="GO:0016787">
    <property type="term" value="F:hydrolase activity"/>
    <property type="evidence" value="ECO:0007669"/>
    <property type="project" value="InterPro"/>
</dbReference>
<dbReference type="GeneID" id="54573531"/>
<dbReference type="Pfam" id="PF00120">
    <property type="entry name" value="Gln-synt_C"/>
    <property type="match status" value="1"/>
</dbReference>
<dbReference type="PANTHER" id="PTHR43383">
    <property type="entry name" value="NODULIN 6"/>
    <property type="match status" value="1"/>
</dbReference>
<dbReference type="EMBL" id="ML987209">
    <property type="protein sequence ID" value="KAF2242080.1"/>
    <property type="molecule type" value="Genomic_DNA"/>
</dbReference>
<evidence type="ECO:0000313" key="7">
    <source>
        <dbReference type="Proteomes" id="UP000800094"/>
    </source>
</evidence>
<evidence type="ECO:0000256" key="1">
    <source>
        <dbReference type="ARBA" id="ARBA00021364"/>
    </source>
</evidence>